<evidence type="ECO:0000256" key="1">
    <source>
        <dbReference type="ARBA" id="ARBA00001936"/>
    </source>
</evidence>
<evidence type="ECO:0000256" key="8">
    <source>
        <dbReference type="RuleBase" id="RU004273"/>
    </source>
</evidence>
<dbReference type="PROSITE" id="PS00125">
    <property type="entry name" value="SER_THR_PHOSPHATASE"/>
    <property type="match status" value="1"/>
</dbReference>
<dbReference type="SMART" id="SM00156">
    <property type="entry name" value="PP2Ac"/>
    <property type="match status" value="1"/>
</dbReference>
<keyword evidence="11" id="KW-1185">Reference proteome</keyword>
<dbReference type="GeneID" id="94841920"/>
<dbReference type="PANTHER" id="PTHR11668">
    <property type="entry name" value="SERINE/THREONINE PROTEIN PHOSPHATASE"/>
    <property type="match status" value="1"/>
</dbReference>
<dbReference type="VEuPathDB" id="TrichDB:TRFO_30210"/>
<evidence type="ECO:0000313" key="11">
    <source>
        <dbReference type="Proteomes" id="UP000179807"/>
    </source>
</evidence>
<dbReference type="InterPro" id="IPR050341">
    <property type="entry name" value="PP1_catalytic_subunit"/>
</dbReference>
<dbReference type="OrthoDB" id="10267127at2759"/>
<organism evidence="10 11">
    <name type="scientific">Tritrichomonas foetus</name>
    <dbReference type="NCBI Taxonomy" id="1144522"/>
    <lineage>
        <taxon>Eukaryota</taxon>
        <taxon>Metamonada</taxon>
        <taxon>Parabasalia</taxon>
        <taxon>Tritrichomonadida</taxon>
        <taxon>Tritrichomonadidae</taxon>
        <taxon>Tritrichomonas</taxon>
    </lineage>
</organism>
<evidence type="ECO:0000256" key="7">
    <source>
        <dbReference type="ARBA" id="ARBA00048336"/>
    </source>
</evidence>
<dbReference type="InterPro" id="IPR029052">
    <property type="entry name" value="Metallo-depent_PP-like"/>
</dbReference>
<evidence type="ECO:0000313" key="10">
    <source>
        <dbReference type="EMBL" id="OHT02665.1"/>
    </source>
</evidence>
<accession>A0A1J4JU54</accession>
<dbReference type="RefSeq" id="XP_068355801.1">
    <property type="nucleotide sequence ID" value="XM_068507216.1"/>
</dbReference>
<comment type="catalytic activity">
    <reaction evidence="6">
        <text>O-phospho-L-seryl-[protein] + H2O = L-seryl-[protein] + phosphate</text>
        <dbReference type="Rhea" id="RHEA:20629"/>
        <dbReference type="Rhea" id="RHEA-COMP:9863"/>
        <dbReference type="Rhea" id="RHEA-COMP:11604"/>
        <dbReference type="ChEBI" id="CHEBI:15377"/>
        <dbReference type="ChEBI" id="CHEBI:29999"/>
        <dbReference type="ChEBI" id="CHEBI:43474"/>
        <dbReference type="ChEBI" id="CHEBI:83421"/>
        <dbReference type="EC" id="3.1.3.16"/>
    </reaction>
</comment>
<comment type="cofactor">
    <cofactor evidence="1">
        <name>Mn(2+)</name>
        <dbReference type="ChEBI" id="CHEBI:29035"/>
    </cofactor>
</comment>
<dbReference type="Gene3D" id="3.60.21.10">
    <property type="match status" value="1"/>
</dbReference>
<name>A0A1J4JU54_9EUKA</name>
<dbReference type="GO" id="GO:0005634">
    <property type="term" value="C:nucleus"/>
    <property type="evidence" value="ECO:0007669"/>
    <property type="project" value="TreeGrafter"/>
</dbReference>
<evidence type="ECO:0000256" key="4">
    <source>
        <dbReference type="ARBA" id="ARBA00022912"/>
    </source>
</evidence>
<keyword evidence="3 8" id="KW-0378">Hydrolase</keyword>
<evidence type="ECO:0000259" key="9">
    <source>
        <dbReference type="PROSITE" id="PS00125"/>
    </source>
</evidence>
<keyword evidence="5" id="KW-0464">Manganese</keyword>
<dbReference type="Pfam" id="PF00149">
    <property type="entry name" value="Metallophos"/>
    <property type="match status" value="1"/>
</dbReference>
<proteinExistence type="inferred from homology"/>
<dbReference type="CDD" id="cd00144">
    <property type="entry name" value="MPP_PPP_family"/>
    <property type="match status" value="1"/>
</dbReference>
<dbReference type="InterPro" id="IPR004843">
    <property type="entry name" value="Calcineurin-like_PHP"/>
</dbReference>
<comment type="catalytic activity">
    <reaction evidence="7 8">
        <text>O-phospho-L-threonyl-[protein] + H2O = L-threonyl-[protein] + phosphate</text>
        <dbReference type="Rhea" id="RHEA:47004"/>
        <dbReference type="Rhea" id="RHEA-COMP:11060"/>
        <dbReference type="Rhea" id="RHEA-COMP:11605"/>
        <dbReference type="ChEBI" id="CHEBI:15377"/>
        <dbReference type="ChEBI" id="CHEBI:30013"/>
        <dbReference type="ChEBI" id="CHEBI:43474"/>
        <dbReference type="ChEBI" id="CHEBI:61977"/>
        <dbReference type="EC" id="3.1.3.16"/>
    </reaction>
</comment>
<evidence type="ECO:0000256" key="6">
    <source>
        <dbReference type="ARBA" id="ARBA00047761"/>
    </source>
</evidence>
<dbReference type="EMBL" id="MLAK01000859">
    <property type="protein sequence ID" value="OHT02665.1"/>
    <property type="molecule type" value="Genomic_DNA"/>
</dbReference>
<sequence>MAQAEENIDIYKDVVREYQKFYLSDHISPQEVGFEYPIPKLTTNQLLNLLKRANEIIKDMPPILSLERNIYIVGDLHGNLNDLIRIFKECVKPEENKILFLGDYVDRGTFSIEVITLLFALLIEYPQNIFLIRGNHEFSSINESYGFRDQIVGYYRNEEIWNRFNDVFNWLPLGAIIGGDTFCVHGGISDRFKFISKLESIQRPIVDFSDNIICDSMWSDPTPRNVLYIPSSRGKGKVFGFMALKDFLERNKMKRLIRAHQCVSDGVEMFSKENGYTVFSCSNYGIGSRNKCGVLKIESDDNLTIFCLDALDIDESKSISYKLIGIKQQFCQMPVRTLSMSLKMPFLQKGNVPIQGRNQGTSRALHGSYIAATVKKRKHPITKPIGIAPVMKMLDSIIPNG</sequence>
<dbReference type="PANTHER" id="PTHR11668:SF300">
    <property type="entry name" value="SERINE_THREONINE-PROTEIN PHOSPHATASE"/>
    <property type="match status" value="1"/>
</dbReference>
<dbReference type="EC" id="3.1.3.16" evidence="8"/>
<dbReference type="SUPFAM" id="SSF56300">
    <property type="entry name" value="Metallo-dependent phosphatases"/>
    <property type="match status" value="1"/>
</dbReference>
<dbReference type="AlphaFoldDB" id="A0A1J4JU54"/>
<dbReference type="GO" id="GO:0005737">
    <property type="term" value="C:cytoplasm"/>
    <property type="evidence" value="ECO:0007669"/>
    <property type="project" value="TreeGrafter"/>
</dbReference>
<keyword evidence="4" id="KW-0904">Protein phosphatase</keyword>
<evidence type="ECO:0000256" key="3">
    <source>
        <dbReference type="ARBA" id="ARBA00022801"/>
    </source>
</evidence>
<dbReference type="PRINTS" id="PR00114">
    <property type="entry name" value="STPHPHTASE"/>
</dbReference>
<evidence type="ECO:0000256" key="2">
    <source>
        <dbReference type="ARBA" id="ARBA00022723"/>
    </source>
</evidence>
<comment type="similarity">
    <text evidence="8">Belongs to the PPP phosphatase family.</text>
</comment>
<gene>
    <name evidence="10" type="primary">TOPP1</name>
    <name evidence="10" type="ORF">TRFO_30210</name>
</gene>
<comment type="caution">
    <text evidence="10">The sequence shown here is derived from an EMBL/GenBank/DDBJ whole genome shotgun (WGS) entry which is preliminary data.</text>
</comment>
<dbReference type="InterPro" id="IPR006186">
    <property type="entry name" value="Ser/Thr-sp_prot-phosphatase"/>
</dbReference>
<dbReference type="GO" id="GO:0046872">
    <property type="term" value="F:metal ion binding"/>
    <property type="evidence" value="ECO:0007669"/>
    <property type="project" value="UniProtKB-KW"/>
</dbReference>
<protein>
    <recommendedName>
        <fullName evidence="8">Serine/threonine-protein phosphatase</fullName>
        <ecNumber evidence="8">3.1.3.16</ecNumber>
    </recommendedName>
</protein>
<evidence type="ECO:0000256" key="5">
    <source>
        <dbReference type="ARBA" id="ARBA00023211"/>
    </source>
</evidence>
<keyword evidence="2" id="KW-0479">Metal-binding</keyword>
<dbReference type="Proteomes" id="UP000179807">
    <property type="component" value="Unassembled WGS sequence"/>
</dbReference>
<reference evidence="10" key="1">
    <citation type="submission" date="2016-10" db="EMBL/GenBank/DDBJ databases">
        <authorList>
            <person name="Benchimol M."/>
            <person name="Almeida L.G."/>
            <person name="Vasconcelos A.T."/>
            <person name="Perreira-Neves A."/>
            <person name="Rosa I.A."/>
            <person name="Tasca T."/>
            <person name="Bogo M.R."/>
            <person name="de Souza W."/>
        </authorList>
    </citation>
    <scope>NUCLEOTIDE SEQUENCE [LARGE SCALE GENOMIC DNA]</scope>
    <source>
        <strain evidence="10">K</strain>
    </source>
</reference>
<feature type="domain" description="Serine/threonine specific protein phosphatases" evidence="9">
    <location>
        <begin position="132"/>
        <end position="137"/>
    </location>
</feature>
<dbReference type="GO" id="GO:0004722">
    <property type="term" value="F:protein serine/threonine phosphatase activity"/>
    <property type="evidence" value="ECO:0007669"/>
    <property type="project" value="UniProtKB-EC"/>
</dbReference>